<dbReference type="AlphaFoldDB" id="A0A4S2KQF1"/>
<comment type="caution">
    <text evidence="1">The sequence shown here is derived from an EMBL/GenBank/DDBJ whole genome shotgun (WGS) entry which is preliminary data.</text>
</comment>
<keyword evidence="2" id="KW-1185">Reference proteome</keyword>
<organism evidence="1 2">
    <name type="scientific">Opisthorchis felineus</name>
    <dbReference type="NCBI Taxonomy" id="147828"/>
    <lineage>
        <taxon>Eukaryota</taxon>
        <taxon>Metazoa</taxon>
        <taxon>Spiralia</taxon>
        <taxon>Lophotrochozoa</taxon>
        <taxon>Platyhelminthes</taxon>
        <taxon>Trematoda</taxon>
        <taxon>Digenea</taxon>
        <taxon>Opisthorchiida</taxon>
        <taxon>Opisthorchiata</taxon>
        <taxon>Opisthorchiidae</taxon>
        <taxon>Opisthorchis</taxon>
    </lineage>
</organism>
<gene>
    <name evidence="1" type="ORF">CRM22_010704</name>
</gene>
<evidence type="ECO:0000313" key="2">
    <source>
        <dbReference type="Proteomes" id="UP000308267"/>
    </source>
</evidence>
<accession>A0A4S2KQF1</accession>
<dbReference type="Proteomes" id="UP000308267">
    <property type="component" value="Unassembled WGS sequence"/>
</dbReference>
<name>A0A4S2KQF1_OPIFE</name>
<sequence>MGSYGIFVRPIHHGFLYLSISLSNNCRLCVHTNLLVYLKCTQTDCWHMTFNLFLDVLGRLCKRHTLMGLPSSPYYSDFLLQEDAERTDRLLEGGVIGTVQVPESRRTMELYREMGPTTIFLYIVRPVSSIYKRTNLESTRVLFELDRVILLQDELSYPPCQVLSKS</sequence>
<evidence type="ECO:0000313" key="1">
    <source>
        <dbReference type="EMBL" id="TGZ52045.1"/>
    </source>
</evidence>
<proteinExistence type="predicted"/>
<reference evidence="1 2" key="1">
    <citation type="journal article" date="2019" name="BMC Genomics">
        <title>New insights from Opisthorchis felineus genome: update on genomics of the epidemiologically important liver flukes.</title>
        <authorList>
            <person name="Ershov N.I."/>
            <person name="Mordvinov V.A."/>
            <person name="Prokhortchouk E.B."/>
            <person name="Pakharukova M.Y."/>
            <person name="Gunbin K.V."/>
            <person name="Ustyantsev K."/>
            <person name="Genaev M.A."/>
            <person name="Blinov A.G."/>
            <person name="Mazur A."/>
            <person name="Boulygina E."/>
            <person name="Tsygankova S."/>
            <person name="Khrameeva E."/>
            <person name="Chekanov N."/>
            <person name="Fan G."/>
            <person name="Xiao A."/>
            <person name="Zhang H."/>
            <person name="Xu X."/>
            <person name="Yang H."/>
            <person name="Solovyev V."/>
            <person name="Lee S.M."/>
            <person name="Liu X."/>
            <person name="Afonnikov D.A."/>
            <person name="Skryabin K.G."/>
        </authorList>
    </citation>
    <scope>NUCLEOTIDE SEQUENCE [LARGE SCALE GENOMIC DNA]</scope>
    <source>
        <strain evidence="1">AK-0245</strain>
        <tissue evidence="1">Whole organism</tissue>
    </source>
</reference>
<protein>
    <submittedName>
        <fullName evidence="1">Uncharacterized protein</fullName>
    </submittedName>
</protein>
<dbReference type="EMBL" id="SJOL01010120">
    <property type="protein sequence ID" value="TGZ52045.1"/>
    <property type="molecule type" value="Genomic_DNA"/>
</dbReference>